<evidence type="ECO:0000313" key="1">
    <source>
        <dbReference type="EMBL" id="KKL14817.1"/>
    </source>
</evidence>
<comment type="caution">
    <text evidence="1">The sequence shown here is derived from an EMBL/GenBank/DDBJ whole genome shotgun (WGS) entry which is preliminary data.</text>
</comment>
<gene>
    <name evidence="1" type="ORF">LCGC14_2511900</name>
</gene>
<name>A0A0F9BLT5_9ZZZZ</name>
<dbReference type="AlphaFoldDB" id="A0A0F9BLT5"/>
<accession>A0A0F9BLT5</accession>
<organism evidence="1">
    <name type="scientific">marine sediment metagenome</name>
    <dbReference type="NCBI Taxonomy" id="412755"/>
    <lineage>
        <taxon>unclassified sequences</taxon>
        <taxon>metagenomes</taxon>
        <taxon>ecological metagenomes</taxon>
    </lineage>
</organism>
<proteinExistence type="predicted"/>
<reference evidence="1" key="1">
    <citation type="journal article" date="2015" name="Nature">
        <title>Complex archaea that bridge the gap between prokaryotes and eukaryotes.</title>
        <authorList>
            <person name="Spang A."/>
            <person name="Saw J.H."/>
            <person name="Jorgensen S.L."/>
            <person name="Zaremba-Niedzwiedzka K."/>
            <person name="Martijn J."/>
            <person name="Lind A.E."/>
            <person name="van Eijk R."/>
            <person name="Schleper C."/>
            <person name="Guy L."/>
            <person name="Ettema T.J."/>
        </authorList>
    </citation>
    <scope>NUCLEOTIDE SEQUENCE</scope>
</reference>
<dbReference type="EMBL" id="LAZR01040307">
    <property type="protein sequence ID" value="KKL14817.1"/>
    <property type="molecule type" value="Genomic_DNA"/>
</dbReference>
<feature type="non-terminal residue" evidence="1">
    <location>
        <position position="32"/>
    </location>
</feature>
<sequence length="32" mass="3615">MPNKSFMPEVDPVQKATMRIDVVHHEVHDGVA</sequence>
<protein>
    <submittedName>
        <fullName evidence="1">Uncharacterized protein</fullName>
    </submittedName>
</protein>